<name>X1SMT0_9ZZZZ</name>
<dbReference type="EMBL" id="BARW01000765">
    <property type="protein sequence ID" value="GAI69099.1"/>
    <property type="molecule type" value="Genomic_DNA"/>
</dbReference>
<accession>X1SMT0</accession>
<comment type="caution">
    <text evidence="1">The sequence shown here is derived from an EMBL/GenBank/DDBJ whole genome shotgun (WGS) entry which is preliminary data.</text>
</comment>
<protein>
    <submittedName>
        <fullName evidence="1">Uncharacterized protein</fullName>
    </submittedName>
</protein>
<proteinExistence type="predicted"/>
<dbReference type="AlphaFoldDB" id="X1SMT0"/>
<sequence>MVTAFDTWKCHICGEERPNGKISVLTKPLIINGKACGKQNIRYCNDRPACIERAKEFSFSKEVTDGVRKSPKHSR</sequence>
<reference evidence="1" key="1">
    <citation type="journal article" date="2014" name="Front. Microbiol.">
        <title>High frequency of phylogenetically diverse reductive dehalogenase-homologous genes in deep subseafloor sedimentary metagenomes.</title>
        <authorList>
            <person name="Kawai M."/>
            <person name="Futagami T."/>
            <person name="Toyoda A."/>
            <person name="Takaki Y."/>
            <person name="Nishi S."/>
            <person name="Hori S."/>
            <person name="Arai W."/>
            <person name="Tsubouchi T."/>
            <person name="Morono Y."/>
            <person name="Uchiyama I."/>
            <person name="Ito T."/>
            <person name="Fujiyama A."/>
            <person name="Inagaki F."/>
            <person name="Takami H."/>
        </authorList>
    </citation>
    <scope>NUCLEOTIDE SEQUENCE</scope>
    <source>
        <strain evidence="1">Expedition CK06-06</strain>
    </source>
</reference>
<organism evidence="1">
    <name type="scientific">marine sediment metagenome</name>
    <dbReference type="NCBI Taxonomy" id="412755"/>
    <lineage>
        <taxon>unclassified sequences</taxon>
        <taxon>metagenomes</taxon>
        <taxon>ecological metagenomes</taxon>
    </lineage>
</organism>
<evidence type="ECO:0000313" key="1">
    <source>
        <dbReference type="EMBL" id="GAI69099.1"/>
    </source>
</evidence>
<gene>
    <name evidence="1" type="ORF">S12H4_02908</name>
</gene>